<evidence type="ECO:0000256" key="1">
    <source>
        <dbReference type="SAM" id="Coils"/>
    </source>
</evidence>
<feature type="coiled-coil region" evidence="1">
    <location>
        <begin position="429"/>
        <end position="456"/>
    </location>
</feature>
<sequence>MKRFFFEKLFAGVLASLSLFAFISCGEDAGLGSTVDTLPPELSISYPPDDAYVKGSFVFAGTCSDDKGVTRIEVSVKKLEKDGSTKDYGTSLADIKDSLTWSMEVNKSTDSGFELPDGIYKLEVTAWDRSGRKSGTIPRQFQIDNTPPVFVITKPGVNRKTFLSENSISKYGSLFAIEGTIADDHSIASMDITIYDKDGNLVAEPYSEKDISTTGGTSVTIARYIEGGIDELNTRYNDIYNVGDADASGNKIYSCTITIADSTKEYKNPGDGGVEGGNSTSVVYLYDDIYEDYMSAKKGAGLSANDFRSVLNGTATDASLAGKGIATDVTVEKVRAALNKFAKDTTNMEDDSLSFSLNPNADPTYNISGFNLNYNEAGTAIATGTNKAMGEQPLTIIVSAGLDQVNIDPKSLKVYIKKIIDADKAHITKDTLNKSIANLVTKVSELEIDLANANESSDSSAQKEAEAQLSVIDGWNLLLDNSQDPTPSDKTVTLSTELPASNYIEANAYYAIVVTGCDKDGIKLSQTKNYGFIGTVSAVPPSASFTSPKDLAYFANSKYIEGSETDKLVFTGTATENNAGMTLREITATLTVSDESSGKELPDSIQVTIKGDANNKWTKDGGLSCVYDEESHTNIWTFIPSLCGEAYQKIMAVSEGLMYLYNVNIKVTGTSALSYEMSRSVHIDTTKPVVQITSVSPLVYGKEYFGEDSEYKNYTFINSSILIQGSINEVNLENVTYDVRASEDLTADLSDEKYSVLGEIKEFYTKLGVENSIDGELGKIRTLDKKIRTDLVTNYFLATGKITKDQPIKARVVFRAIDNVGNVGEYNSIESNDGEDFYIYQETNRPKVTLGNAELSYKDGETQKSLSVDTEGLNKNNLTYEHNLFGTTNNNKLSVSFSDDDSVVEYEIFIAEDGKDFKKDENGREIPFYTATPNKTSASVNCTLPENEGVYKVKILARDFIRSDAMTDASEPYGVKEIGPFYIAVDSGAPSLSLSNPQNGAFVSRSNGVDGGVKGTVSKKGTKISGFIYQLGDKKKTPLVELTDAVIDEETPVNEVYNWTGKIATMPEEGTNFKLEITSIDAYGQSSTIIANLGIDEEAPTIKLNPDEDENFTGSKKILESNSNYNVKEIEGVKVNRYLVSGSWCDEKTVVNGETTELIQGTGTSELYYAYATEVENGEPKWCATQTVAGTAKSTAETTFNIYIPLTEGANFAYKVWGKDAAGNTTTPSEEAGTLVKGIMVDLGKPAIEKTAPASVPQYVKNGETLTITGKAEDSYGLNEIIAKVKLDGADIASGNKGYTFTKTIAEDKKSGTFTIQIESGDTNNGAWTFEIHATDLAGRESGTLNYNTVVDTKKPVWDADSFQVNKAPYASGTNHTWYKASSLPFAGMYKEEGSGIDHVDYTVIKAGETNGTTETFGTTKVTDEDGNFTGEESFSANLGEFERKVNESGTVANIVKFTAVDKAGNKSEETTVEIYIDTEAPALESDITGSQFSNTETPIDVTGTSTDDSSGIASVELELYEDGNTNRKGEAIPATSTATAEQGAYAKWQASIPAARLTGLESKPHSVKAIVIDGAGNKTTLTIFKINVDKDYPVITNISLTNTSEKYSVYQTKEKEADSTTEIDTYYVHNNDANKFSIYGSIMDQTSGIKTIGLYEGSSTTPLKEVTSLPITDIDFTGRTGLANLKIKATDNAQNVTEFPLVVKFDNTPPKGIHAIDKSNKDIFFRISDLNNWKVAEIEPGVFEGEIPANLWDTALDEDIGGKYSPTSYGKNQTVRVRGHISDRESGVDMIYYKVISAGTEEILQEDTTVTGETTVKGLNRIATEFLENYKDDNNGYFRANKIEEKRIAYTSIGDKDMVYDTDGNLVALLGNDESKKNGSGTIFENYVKDFGTCYGQDGVTDSLKRYATVTTNYDNSFTGFKDGHNYLILVAVDNVGNASIDSVNVVYGGSITEYSNFTLNVDTETPELQSAKSGQLLTNGSDDLNLNGTFSDNFSGVKTIVLDLVNNNTKKTVKSFSLNSNSPSPNAGFLTTSGTWDVTISSSDLTELGTAVYSVKATVTDRAGNQWPQSIFTIQKDATPPEIPSVKITHNSSTYKIYKPNENEDKYFVNPSEGTFKIEGVATDNYGIAKVELEIPGYSGDIEPVENTGTFSFDGLDLSEFTGTGVTVSLKVTDTAGNPFVVKDSDGNILKNSKEIEIIFDKNFPAWSDADFKINDKPYAYTDSSTHTWYKDSLLPFSGVLTENGCGIEKIDYKIIQAGKAASDASTGSFSTTVLTGTDAGKEKFLVNLSEFISREGTVNNEYNEVILTAYDRVGNQKAYTPVYIYIDTTPPVVTKQTTETLYSNGEGTLPKLTGTAQDIHAGLSSIVISVNGKEIKEGDTTYGSLTVTKTGEETITNDGGESTITYDEKLWKWEVEVNNAAVFNGVSAGNFSVSAIVTDATGSESKAGNKTTESIATVIMDGISPKVTLTAPTDASTDDDGTQINGTISLTGTISDENVLPEIAVTGIQYVKAPLNTNGKAKEFENLTDAEKNALSWTSLTKDSKGSMENLAFTGNYTFTISGFDTSKLDDESTYYLKAVAKDRAGNPGYSSVQTVIVSQDSDRPILKITNITDLGEASEPRFALKYGTKSQLNATVSDDDGIAEVVISETPYTGASGETAKGVTDANQLPTVKFTPEEDNNKGKNVDGEKKIYVYIKDTAGNKFYTTYTNTTDSTKTYLGLPKIRVGEDTLFYTAPNNAGNTACAKEFSYNSDSNSPTVGDILALAYEADGITANGGLKVDDNGNPIKLNGTDVYDQLETVSASYTVGGTKKQKVKFEITANDASGIAGITLEVSYKKDGTSVTDKYRPTAPASGTDALATILGNTELVNYTQSGTSVVEDFTVNGVTVPGLRWTTELISLAGIDTGSITLKVIPYDKLSLVGNGNITFTVDNSGPEIKIPSPDPMEEVTGTVTVSSTSTDVGGSKTHSTMWLIPTIEQQGTSESTLCTTAAWLDTGYTSKSTASSWAFELASDIIGKYDSNSYAKSINDGVYTLPFYIRSEDELGNYTIKTDYTIKHNPDADRPRTSISYPDKTGTSSAGTVLGGTIRVTGSSIIDASAEASVKAVYLQIATADSDGIFKFDSSDKTTVSNAVNKEGEINVGGYGYTVYDKDSAKTDLGFDADHNLLFVDSTAASDWWGVKANKTTSWNISLNENSEMDPASGKTRRIAIRACAINSNGKVGAWSEVYYIDVDATAPTQTATLRQFASGSDISTDLTNASAIRKYESEMYLKGDWYLTVELNDESSIHGYTVKKGGVLLEEGEYTESVKTYRYKDDSIDTTGTAASESNPIVNVSKTLFIPVDISASNVKYTVSVTDTETNGHTINATYNLNIDNKAPEIKKVFNGSDSEKSPEITANYNIADSDYTFILGGKVDEDGSGFESAVFYFVREGASYGRQTVLDPLWVKSSSDTGTAGSKAYLYETKTVSGKDLDDSTKPILTKRTFTQDDTHSYCLWALAVSGTMKADGYTFEASSSLASNKHIRAGGLIEVGGILRKIDSVNGTTVKFETSTGVTSDTSTIAYFPYAQVVDNTGKEKNASVSLNPFTVNSDDGDGMPEEVSGSKTNGFTWNATIHSTNMPDGPAKLVVLAFDKAGNVSGTSYEVNVVNSAPRLAKVFLGTDLNSNNIWAKDEFVAYNLYNANASHGIDNTEVKATVSIETSKYESKAAFQVKDKLAVIPEIVGGNGDIILIYKNGATTTDAVPSSGTGAGIRASSNAKVSSEEGADFITKLITSTNRIGTVIYNNKETDTSLLGFTLTSKQVAGLEDTGNLSATNGNKTGVNASFTFWDSTEEKEAGIDSQNCVLHISDLTLALVDNVRPEAKIRPFYWNSESNNSLYQNKHENGHIELEKDLSDSIFNGTGEFDKDPKVSGKVVLTGTLYDNKMLKSVQVKMSGFKFGSTAGAYKTLATYTAGTGWSAKETKKNGSLGTDGYEFYIDSDSLDQGGHTANWVLTLDTENTEAFASVAAADCELIVQAVDASGSSETQNSSVGTSNTEYAYEADGITLKMDGDKPSDELYTSYYRMDVVPYITGIETEIRTASGLKNSNIRSASGKYSILANNSSNTITVKGFNFKNGSIKAMIANKKSTEGTVAYDTSLTSGASATSTSAATVKLLGSGTVTGTTSFTITNTNIDKSGYLEVFSNNVRALNNINNNDAHGEFALTGNENSSGNKTPAINDYKSMPNRVNEADFYTTKNVTLTDDRYLRFFDMKDTEKKNAYYPNMIMEGNDPVFGFVDLNGTEESSIDTYGGSQIASGYQPQRAKYSGTTGNQSSIEYLIGGMSWDQMAMAKDSVGKYIHATSFNYADATMTIVYDKFASKYTWHPNGNELYTYTGAWGNGTGWSNMSYKENNKTYYYIERAEKTGNNAVSLEAISYGGKNLIGRYQNIKMVAKANSTTTADTSVYMAYYDDNTETKDVIFRTFQIKSTNTNTDWYSLGETGIKTNLKEKNTNGRIVARPSGTTYASWKGSKYLDIGVTPGTSSVVIIVYYDMEEGRLRMIYSGNAINGSSITPTPNWRTANVTFPSYVGTDVSMVIDGLGGIHITASDATDSDLVYMYMPSYSSNTLKTIKVDQAFSVGTWTSIKVKGNNTDGYVPYIAYYNATETGSRDSIKLAYLADSENTVAAADEKDIQGVDSNGYTTGKWEYMTVPAITPPQGGDSKFRAVCLDFDSSGKPVVGYLGTNLEFGKWLDE</sequence>
<feature type="chain" id="PRO_5030678433" evidence="3">
    <location>
        <begin position="22"/>
        <end position="4739"/>
    </location>
</feature>
<feature type="signal peptide" evidence="3">
    <location>
        <begin position="1"/>
        <end position="21"/>
    </location>
</feature>
<dbReference type="InterPro" id="IPR013783">
    <property type="entry name" value="Ig-like_fold"/>
</dbReference>
<organism evidence="4 5">
    <name type="scientific">Treponema ruminis</name>
    <dbReference type="NCBI Taxonomy" id="744515"/>
    <lineage>
        <taxon>Bacteria</taxon>
        <taxon>Pseudomonadati</taxon>
        <taxon>Spirochaetota</taxon>
        <taxon>Spirochaetia</taxon>
        <taxon>Spirochaetales</taxon>
        <taxon>Treponemataceae</taxon>
        <taxon>Treponema</taxon>
    </lineage>
</organism>
<dbReference type="Gene3D" id="2.60.40.10">
    <property type="entry name" value="Immunoglobulins"/>
    <property type="match status" value="3"/>
</dbReference>
<dbReference type="Proteomes" id="UP000518887">
    <property type="component" value="Unassembled WGS sequence"/>
</dbReference>
<evidence type="ECO:0000256" key="3">
    <source>
        <dbReference type="SAM" id="SignalP"/>
    </source>
</evidence>
<reference evidence="4 5" key="1">
    <citation type="submission" date="2020-08" db="EMBL/GenBank/DDBJ databases">
        <title>Genomic Encyclopedia of Type Strains, Phase IV (KMG-IV): sequencing the most valuable type-strain genomes for metagenomic binning, comparative biology and taxonomic classification.</title>
        <authorList>
            <person name="Goeker M."/>
        </authorList>
    </citation>
    <scope>NUCLEOTIDE SEQUENCE [LARGE SCALE GENOMIC DNA]</scope>
    <source>
        <strain evidence="4 5">DSM 103462</strain>
    </source>
</reference>
<keyword evidence="5" id="KW-1185">Reference proteome</keyword>
<dbReference type="RefSeq" id="WP_184657368.1">
    <property type="nucleotide sequence ID" value="NZ_CP031518.1"/>
</dbReference>
<evidence type="ECO:0000313" key="4">
    <source>
        <dbReference type="EMBL" id="MBB5225259.1"/>
    </source>
</evidence>
<proteinExistence type="predicted"/>
<protein>
    <submittedName>
        <fullName evidence="4">Uncharacterized protein</fullName>
    </submittedName>
</protein>
<dbReference type="EMBL" id="JACHFQ010000002">
    <property type="protein sequence ID" value="MBB5225259.1"/>
    <property type="molecule type" value="Genomic_DNA"/>
</dbReference>
<evidence type="ECO:0000256" key="2">
    <source>
        <dbReference type="SAM" id="MobiDB-lite"/>
    </source>
</evidence>
<name>A0A7W8LLC0_9SPIR</name>
<dbReference type="PROSITE" id="PS51257">
    <property type="entry name" value="PROKAR_LIPOPROTEIN"/>
    <property type="match status" value="1"/>
</dbReference>
<accession>A0A7W8LLC0</accession>
<keyword evidence="3" id="KW-0732">Signal</keyword>
<feature type="region of interest" description="Disordered" evidence="2">
    <location>
        <begin position="1490"/>
        <end position="1511"/>
    </location>
</feature>
<gene>
    <name evidence="4" type="ORF">HNP76_000603</name>
</gene>
<evidence type="ECO:0000313" key="5">
    <source>
        <dbReference type="Proteomes" id="UP000518887"/>
    </source>
</evidence>
<keyword evidence="1" id="KW-0175">Coiled coil</keyword>
<comment type="caution">
    <text evidence="4">The sequence shown here is derived from an EMBL/GenBank/DDBJ whole genome shotgun (WGS) entry which is preliminary data.</text>
</comment>